<evidence type="ECO:0000256" key="3">
    <source>
        <dbReference type="ARBA" id="ARBA00007588"/>
    </source>
</evidence>
<dbReference type="PANTHER" id="PTHR42802:SF1">
    <property type="entry name" value="L-ORNITHINE N(5)-MONOOXYGENASE"/>
    <property type="match status" value="1"/>
</dbReference>
<sequence>MNSTTESNSTMDTAPISATTGYDLVCIGFGAAQLATAIANHESRKPLKVLFIEKKPSFSWGSNSNLSRTRMETPFMYDLATLRNPRTAFSYVNYLLNRRRLIEFANSDRLNPLREEFVDYMKWCAEHFKDEVRYSSEVVGVAPEAERDVVQGWKVAIKDNTGKTWVVRARSVVAPSPARTSGPGAPPLPATDFLAGQRIIPMDDYPARRNELRGPHEPRLNVSVVGSGEKTVEVLDDLLSCPRLGNVTVVTENASLAPLTVLDNAKPPQSQLCSLWGKPTSCQIAPVTNAPELVQTIYMRAYEKQVQSKGEFRLRVIIGKDASAACSGSDFIIRDTASSPLSNNVLFQSIDTLILGCRPKGESLEEVQFKRGATAESCQLWLVSSRSEGGRTLAKDIALMAGEIVRKASTVTESQEAGNGTASAQMQARM</sequence>
<evidence type="ECO:0000256" key="7">
    <source>
        <dbReference type="ARBA" id="ARBA00022857"/>
    </source>
</evidence>
<dbReference type="InterPro" id="IPR036188">
    <property type="entry name" value="FAD/NAD-bd_sf"/>
</dbReference>
<dbReference type="Proteomes" id="UP000016935">
    <property type="component" value="Unassembled WGS sequence"/>
</dbReference>
<keyword evidence="7" id="KW-0521">NADP</keyword>
<evidence type="ECO:0000256" key="9">
    <source>
        <dbReference type="ARBA" id="ARBA00047598"/>
    </source>
</evidence>
<dbReference type="HOGENOM" id="CLU_650540_0_0_1"/>
<feature type="region of interest" description="Disordered" evidence="11">
    <location>
        <begin position="411"/>
        <end position="430"/>
    </location>
</feature>
<evidence type="ECO:0000256" key="1">
    <source>
        <dbReference type="ARBA" id="ARBA00001974"/>
    </source>
</evidence>
<proteinExistence type="inferred from homology"/>
<dbReference type="EMBL" id="KB908481">
    <property type="protein sequence ID" value="EOA91569.1"/>
    <property type="molecule type" value="Genomic_DNA"/>
</dbReference>
<evidence type="ECO:0000256" key="6">
    <source>
        <dbReference type="ARBA" id="ARBA00022827"/>
    </source>
</evidence>
<comment type="catalytic activity">
    <reaction evidence="9">
        <text>L-ornithine + NADPH + O2 = N(5)-hydroxy-L-ornithine + NADP(+) + H2O</text>
        <dbReference type="Rhea" id="RHEA:41508"/>
        <dbReference type="ChEBI" id="CHEBI:15377"/>
        <dbReference type="ChEBI" id="CHEBI:15379"/>
        <dbReference type="ChEBI" id="CHEBI:46911"/>
        <dbReference type="ChEBI" id="CHEBI:57783"/>
        <dbReference type="ChEBI" id="CHEBI:58349"/>
        <dbReference type="ChEBI" id="CHEBI:78275"/>
        <dbReference type="EC" id="1.14.13.196"/>
    </reaction>
</comment>
<evidence type="ECO:0000256" key="11">
    <source>
        <dbReference type="SAM" id="MobiDB-lite"/>
    </source>
</evidence>
<accession>R0KRE4</accession>
<dbReference type="Gene3D" id="3.50.50.60">
    <property type="entry name" value="FAD/NAD(P)-binding domain"/>
    <property type="match status" value="1"/>
</dbReference>
<dbReference type="eggNOG" id="KOG1399">
    <property type="taxonomic scope" value="Eukaryota"/>
</dbReference>
<evidence type="ECO:0000256" key="8">
    <source>
        <dbReference type="ARBA" id="ARBA00023002"/>
    </source>
</evidence>
<evidence type="ECO:0000256" key="10">
    <source>
        <dbReference type="ARBA" id="ARBA00049248"/>
    </source>
</evidence>
<dbReference type="Pfam" id="PF13434">
    <property type="entry name" value="Lys_Orn_oxgnase"/>
    <property type="match status" value="1"/>
</dbReference>
<dbReference type="EC" id="1.14.13.196" evidence="4"/>
<evidence type="ECO:0000313" key="13">
    <source>
        <dbReference type="Proteomes" id="UP000016935"/>
    </source>
</evidence>
<evidence type="ECO:0000313" key="12">
    <source>
        <dbReference type="EMBL" id="EOA91569.1"/>
    </source>
</evidence>
<evidence type="ECO:0000256" key="4">
    <source>
        <dbReference type="ARBA" id="ARBA00012881"/>
    </source>
</evidence>
<reference evidence="12 13" key="2">
    <citation type="journal article" date="2013" name="PLoS Genet.">
        <title>Comparative genome structure, secondary metabolite, and effector coding capacity across Cochliobolus pathogens.</title>
        <authorList>
            <person name="Condon B.J."/>
            <person name="Leng Y."/>
            <person name="Wu D."/>
            <person name="Bushley K.E."/>
            <person name="Ohm R.A."/>
            <person name="Otillar R."/>
            <person name="Martin J."/>
            <person name="Schackwitz W."/>
            <person name="Grimwood J."/>
            <person name="MohdZainudin N."/>
            <person name="Xue C."/>
            <person name="Wang R."/>
            <person name="Manning V.A."/>
            <person name="Dhillon B."/>
            <person name="Tu Z.J."/>
            <person name="Steffenson B.J."/>
            <person name="Salamov A."/>
            <person name="Sun H."/>
            <person name="Lowry S."/>
            <person name="LaButti K."/>
            <person name="Han J."/>
            <person name="Copeland A."/>
            <person name="Lindquist E."/>
            <person name="Barry K."/>
            <person name="Schmutz J."/>
            <person name="Baker S.E."/>
            <person name="Ciuffetti L.M."/>
            <person name="Grigoriev I.V."/>
            <person name="Zhong S."/>
            <person name="Turgeon B.G."/>
        </authorList>
    </citation>
    <scope>NUCLEOTIDE SEQUENCE [LARGE SCALE GENOMIC DNA]</scope>
    <source>
        <strain evidence="13">28A</strain>
    </source>
</reference>
<dbReference type="SUPFAM" id="SSF51905">
    <property type="entry name" value="FAD/NAD(P)-binding domain"/>
    <property type="match status" value="1"/>
</dbReference>
<keyword evidence="13" id="KW-1185">Reference proteome</keyword>
<gene>
    <name evidence="12" type="ORF">SETTUDRAFT_113430</name>
</gene>
<reference evidence="12 13" key="1">
    <citation type="journal article" date="2012" name="PLoS Pathog.">
        <title>Diverse lifestyles and strategies of plant pathogenesis encoded in the genomes of eighteen Dothideomycetes fungi.</title>
        <authorList>
            <person name="Ohm R.A."/>
            <person name="Feau N."/>
            <person name="Henrissat B."/>
            <person name="Schoch C.L."/>
            <person name="Horwitz B.A."/>
            <person name="Barry K.W."/>
            <person name="Condon B.J."/>
            <person name="Copeland A.C."/>
            <person name="Dhillon B."/>
            <person name="Glaser F."/>
            <person name="Hesse C.N."/>
            <person name="Kosti I."/>
            <person name="LaButti K."/>
            <person name="Lindquist E.A."/>
            <person name="Lucas S."/>
            <person name="Salamov A.A."/>
            <person name="Bradshaw R.E."/>
            <person name="Ciuffetti L."/>
            <person name="Hamelin R.C."/>
            <person name="Kema G.H.J."/>
            <person name="Lawrence C."/>
            <person name="Scott J.A."/>
            <person name="Spatafora J.W."/>
            <person name="Turgeon B.G."/>
            <person name="de Wit P.J.G.M."/>
            <person name="Zhong S."/>
            <person name="Goodwin S.B."/>
            <person name="Grigoriev I.V."/>
        </authorList>
    </citation>
    <scope>NUCLEOTIDE SEQUENCE [LARGE SCALE GENOMIC DNA]</scope>
    <source>
        <strain evidence="13">28A</strain>
    </source>
</reference>
<protein>
    <recommendedName>
        <fullName evidence="4">L-ornithine N(5)-monooxygenase [NAD(P)H]</fullName>
        <ecNumber evidence="4">1.14.13.196</ecNumber>
    </recommendedName>
</protein>
<evidence type="ECO:0000256" key="5">
    <source>
        <dbReference type="ARBA" id="ARBA00022630"/>
    </source>
</evidence>
<comment type="catalytic activity">
    <reaction evidence="10">
        <text>L-ornithine + NADH + O2 = N(5)-hydroxy-L-ornithine + NAD(+) + H2O</text>
        <dbReference type="Rhea" id="RHEA:41512"/>
        <dbReference type="ChEBI" id="CHEBI:15377"/>
        <dbReference type="ChEBI" id="CHEBI:15379"/>
        <dbReference type="ChEBI" id="CHEBI:46911"/>
        <dbReference type="ChEBI" id="CHEBI:57540"/>
        <dbReference type="ChEBI" id="CHEBI:57945"/>
        <dbReference type="ChEBI" id="CHEBI:78275"/>
        <dbReference type="EC" id="1.14.13.196"/>
    </reaction>
</comment>
<dbReference type="AlphaFoldDB" id="R0KRE4"/>
<comment type="pathway">
    <text evidence="2">Siderophore biosynthesis.</text>
</comment>
<dbReference type="GeneID" id="19395595"/>
<keyword evidence="8" id="KW-0560">Oxidoreductase</keyword>
<organism evidence="12 13">
    <name type="scientific">Exserohilum turcicum (strain 28A)</name>
    <name type="common">Northern leaf blight fungus</name>
    <name type="synonym">Setosphaeria turcica</name>
    <dbReference type="NCBI Taxonomy" id="671987"/>
    <lineage>
        <taxon>Eukaryota</taxon>
        <taxon>Fungi</taxon>
        <taxon>Dikarya</taxon>
        <taxon>Ascomycota</taxon>
        <taxon>Pezizomycotina</taxon>
        <taxon>Dothideomycetes</taxon>
        <taxon>Pleosporomycetidae</taxon>
        <taxon>Pleosporales</taxon>
        <taxon>Pleosporineae</taxon>
        <taxon>Pleosporaceae</taxon>
        <taxon>Exserohilum</taxon>
    </lineage>
</organism>
<dbReference type="PANTHER" id="PTHR42802">
    <property type="entry name" value="MONOOXYGENASE"/>
    <property type="match status" value="1"/>
</dbReference>
<dbReference type="InterPro" id="IPR025700">
    <property type="entry name" value="Lys/Orn_oxygenase"/>
</dbReference>
<keyword evidence="6" id="KW-0274">FAD</keyword>
<evidence type="ECO:0000256" key="2">
    <source>
        <dbReference type="ARBA" id="ARBA00004924"/>
    </source>
</evidence>
<keyword evidence="5" id="KW-0285">Flavoprotein</keyword>
<comment type="similarity">
    <text evidence="3">Belongs to the lysine N(6)-hydroxylase/L-ornithine N(5)-oxygenase family.</text>
</comment>
<name>R0KRE4_EXST2</name>
<comment type="cofactor">
    <cofactor evidence="1">
        <name>FAD</name>
        <dbReference type="ChEBI" id="CHEBI:57692"/>
    </cofactor>
</comment>
<dbReference type="GO" id="GO:0006879">
    <property type="term" value="P:intracellular iron ion homeostasis"/>
    <property type="evidence" value="ECO:0007669"/>
    <property type="project" value="TreeGrafter"/>
</dbReference>
<dbReference type="RefSeq" id="XP_008020728.1">
    <property type="nucleotide sequence ID" value="XM_008022537.1"/>
</dbReference>
<dbReference type="OrthoDB" id="3519933at2759"/>
<dbReference type="GO" id="GO:0016491">
    <property type="term" value="F:oxidoreductase activity"/>
    <property type="evidence" value="ECO:0007669"/>
    <property type="project" value="UniProtKB-KW"/>
</dbReference>